<feature type="transmembrane region" description="Helical" evidence="1">
    <location>
        <begin position="41"/>
        <end position="65"/>
    </location>
</feature>
<feature type="transmembrane region" description="Helical" evidence="1">
    <location>
        <begin position="77"/>
        <end position="98"/>
    </location>
</feature>
<evidence type="ECO:0000313" key="3">
    <source>
        <dbReference type="Proteomes" id="UP000546031"/>
    </source>
</evidence>
<gene>
    <name evidence="2" type="ORF">HUO12_10170</name>
</gene>
<reference evidence="2 3" key="1">
    <citation type="submission" date="2020-06" db="EMBL/GenBank/DDBJ databases">
        <title>Altererythrobacter lutimaris sp. nov., a marine bacterium isolated from a tidal flat.</title>
        <authorList>
            <person name="Kim D."/>
            <person name="Yoo Y."/>
            <person name="Kim J.-J."/>
        </authorList>
    </citation>
    <scope>NUCLEOTIDE SEQUENCE [LARGE SCALE GENOMIC DNA]</scope>
    <source>
        <strain evidence="2 3">JGD-16</strain>
    </source>
</reference>
<sequence length="139" mass="15782">MTKASPAMKRYMKRLTIFMLIYIVLIFSVGYWFRLAPPEGALSWIAAILPALPILGVFWAIFRLLTEETDEFMRMMLVRQTLIATGFCLAVMTVWEFLQNYDVVPDGTNGFGTAFVWFVGLGIGAVWNAMALRREAGEE</sequence>
<keyword evidence="3" id="KW-1185">Reference proteome</keyword>
<name>A0A850H7M1_9SPHN</name>
<dbReference type="AlphaFoldDB" id="A0A850H7M1"/>
<organism evidence="2 3">
    <name type="scientific">Altererythrobacter lutimaris</name>
    <dbReference type="NCBI Taxonomy" id="2743979"/>
    <lineage>
        <taxon>Bacteria</taxon>
        <taxon>Pseudomonadati</taxon>
        <taxon>Pseudomonadota</taxon>
        <taxon>Alphaproteobacteria</taxon>
        <taxon>Sphingomonadales</taxon>
        <taxon>Erythrobacteraceae</taxon>
        <taxon>Altererythrobacter</taxon>
    </lineage>
</organism>
<accession>A0A850H7M1</accession>
<dbReference type="RefSeq" id="WP_176273493.1">
    <property type="nucleotide sequence ID" value="NZ_JABWTA010000001.1"/>
</dbReference>
<keyword evidence="1" id="KW-0812">Transmembrane</keyword>
<comment type="caution">
    <text evidence="2">The sequence shown here is derived from an EMBL/GenBank/DDBJ whole genome shotgun (WGS) entry which is preliminary data.</text>
</comment>
<proteinExistence type="predicted"/>
<dbReference type="Proteomes" id="UP000546031">
    <property type="component" value="Unassembled WGS sequence"/>
</dbReference>
<keyword evidence="1" id="KW-1133">Transmembrane helix</keyword>
<feature type="transmembrane region" description="Helical" evidence="1">
    <location>
        <begin position="110"/>
        <end position="130"/>
    </location>
</feature>
<feature type="transmembrane region" description="Helical" evidence="1">
    <location>
        <begin position="15"/>
        <end position="35"/>
    </location>
</feature>
<protein>
    <submittedName>
        <fullName evidence="2">Uncharacterized protein</fullName>
    </submittedName>
</protein>
<evidence type="ECO:0000313" key="2">
    <source>
        <dbReference type="EMBL" id="NVE95264.1"/>
    </source>
</evidence>
<evidence type="ECO:0000256" key="1">
    <source>
        <dbReference type="SAM" id="Phobius"/>
    </source>
</evidence>
<dbReference type="EMBL" id="JABWTA010000001">
    <property type="protein sequence ID" value="NVE95264.1"/>
    <property type="molecule type" value="Genomic_DNA"/>
</dbReference>
<keyword evidence="1" id="KW-0472">Membrane</keyword>